<dbReference type="Proteomes" id="UP000607281">
    <property type="component" value="Unassembled WGS sequence"/>
</dbReference>
<organism evidence="8 9">
    <name type="scientific">Anabaena subtropica FACHB-260</name>
    <dbReference type="NCBI Taxonomy" id="2692884"/>
    <lineage>
        <taxon>Bacteria</taxon>
        <taxon>Bacillati</taxon>
        <taxon>Cyanobacteriota</taxon>
        <taxon>Cyanophyceae</taxon>
        <taxon>Nostocales</taxon>
        <taxon>Nostocaceae</taxon>
        <taxon>Anabaena</taxon>
    </lineage>
</organism>
<dbReference type="Pfam" id="PF00230">
    <property type="entry name" value="MIP"/>
    <property type="match status" value="1"/>
</dbReference>
<comment type="subcellular location">
    <subcellularLocation>
        <location evidence="1">Membrane</location>
        <topology evidence="1">Multi-pass membrane protein</topology>
    </subcellularLocation>
</comment>
<keyword evidence="6" id="KW-0813">Transport</keyword>
<keyword evidence="3 6" id="KW-0812">Transmembrane</keyword>
<evidence type="ECO:0000256" key="6">
    <source>
        <dbReference type="RuleBase" id="RU000477"/>
    </source>
</evidence>
<dbReference type="Gene3D" id="1.20.1080.10">
    <property type="entry name" value="Glycerol uptake facilitator protein"/>
    <property type="match status" value="1"/>
</dbReference>
<evidence type="ECO:0000256" key="4">
    <source>
        <dbReference type="ARBA" id="ARBA00022989"/>
    </source>
</evidence>
<evidence type="ECO:0000256" key="1">
    <source>
        <dbReference type="ARBA" id="ARBA00004141"/>
    </source>
</evidence>
<evidence type="ECO:0000256" key="5">
    <source>
        <dbReference type="ARBA" id="ARBA00023136"/>
    </source>
</evidence>
<proteinExistence type="inferred from homology"/>
<feature type="transmembrane region" description="Helical" evidence="7">
    <location>
        <begin position="214"/>
        <end position="236"/>
    </location>
</feature>
<feature type="transmembrane region" description="Helical" evidence="7">
    <location>
        <begin position="20"/>
        <end position="38"/>
    </location>
</feature>
<evidence type="ECO:0000256" key="2">
    <source>
        <dbReference type="ARBA" id="ARBA00006175"/>
    </source>
</evidence>
<feature type="transmembrane region" description="Helical" evidence="7">
    <location>
        <begin position="50"/>
        <end position="70"/>
    </location>
</feature>
<name>A0ABR8CMF1_9NOST</name>
<keyword evidence="9" id="KW-1185">Reference proteome</keyword>
<dbReference type="PRINTS" id="PR00783">
    <property type="entry name" value="MINTRINSICP"/>
</dbReference>
<sequence>MNAFTNWKTLNWSEYGAELLGTAFNILVGFSIITFNFGKGLPMEHFIPAVSPRLLINGLIFAGSGALFSISPLGKLSGSHLNPCLSFAFWLQGKMHKHDLIGYIFGQFIGAFLGASLALFLWRNYLVSVNYCITLPGIGYPLWYVFIAEVFMTFLLFLSIFMFLSHHQLLRWTPLMVWLLAATMVWLGAPISGTSLNTARSIGPALLAWSWQNQWIYCIASPLGALTAVGVFQLIAMGEREVLTGKLFHVPNYRCIFKNVKVPHLKKHE</sequence>
<feature type="transmembrane region" description="Helical" evidence="7">
    <location>
        <begin position="175"/>
        <end position="194"/>
    </location>
</feature>
<keyword evidence="5 7" id="KW-0472">Membrane</keyword>
<dbReference type="PANTHER" id="PTHR19139">
    <property type="entry name" value="AQUAPORIN TRANSPORTER"/>
    <property type="match status" value="1"/>
</dbReference>
<dbReference type="SUPFAM" id="SSF81338">
    <property type="entry name" value="Aquaporin-like"/>
    <property type="match status" value="1"/>
</dbReference>
<evidence type="ECO:0000313" key="9">
    <source>
        <dbReference type="Proteomes" id="UP000607281"/>
    </source>
</evidence>
<dbReference type="InterPro" id="IPR023271">
    <property type="entry name" value="Aquaporin-like"/>
</dbReference>
<accession>A0ABR8CMF1</accession>
<comment type="caution">
    <text evidence="8">The sequence shown here is derived from an EMBL/GenBank/DDBJ whole genome shotgun (WGS) entry which is preliminary data.</text>
</comment>
<keyword evidence="4 7" id="KW-1133">Transmembrane helix</keyword>
<dbReference type="PANTHER" id="PTHR19139:SF199">
    <property type="entry name" value="MIP17260P"/>
    <property type="match status" value="1"/>
</dbReference>
<dbReference type="InterPro" id="IPR034294">
    <property type="entry name" value="Aquaporin_transptr"/>
</dbReference>
<feature type="transmembrane region" description="Helical" evidence="7">
    <location>
        <begin position="100"/>
        <end position="122"/>
    </location>
</feature>
<dbReference type="InterPro" id="IPR000425">
    <property type="entry name" value="MIP"/>
</dbReference>
<comment type="similarity">
    <text evidence="2 6">Belongs to the MIP/aquaporin (TC 1.A.8) family.</text>
</comment>
<gene>
    <name evidence="8" type="ORF">H6G18_09155</name>
</gene>
<evidence type="ECO:0000313" key="8">
    <source>
        <dbReference type="EMBL" id="MBD2344316.1"/>
    </source>
</evidence>
<evidence type="ECO:0000256" key="7">
    <source>
        <dbReference type="SAM" id="Phobius"/>
    </source>
</evidence>
<dbReference type="RefSeq" id="WP_190406770.1">
    <property type="nucleotide sequence ID" value="NZ_JACJRF010000011.1"/>
</dbReference>
<protein>
    <submittedName>
        <fullName evidence="8">Aquaporin family protein</fullName>
    </submittedName>
</protein>
<reference evidence="8 9" key="1">
    <citation type="journal article" date="2020" name="ISME J.">
        <title>Comparative genomics reveals insights into cyanobacterial evolution and habitat adaptation.</title>
        <authorList>
            <person name="Chen M.Y."/>
            <person name="Teng W.K."/>
            <person name="Zhao L."/>
            <person name="Hu C.X."/>
            <person name="Zhou Y.K."/>
            <person name="Han B.P."/>
            <person name="Song L.R."/>
            <person name="Shu W.S."/>
        </authorList>
    </citation>
    <scope>NUCLEOTIDE SEQUENCE [LARGE SCALE GENOMIC DNA]</scope>
    <source>
        <strain evidence="8 9">FACHB-260</strain>
    </source>
</reference>
<evidence type="ECO:0000256" key="3">
    <source>
        <dbReference type="ARBA" id="ARBA00022692"/>
    </source>
</evidence>
<feature type="transmembrane region" description="Helical" evidence="7">
    <location>
        <begin position="142"/>
        <end position="163"/>
    </location>
</feature>
<dbReference type="EMBL" id="JACJRF010000011">
    <property type="protein sequence ID" value="MBD2344316.1"/>
    <property type="molecule type" value="Genomic_DNA"/>
</dbReference>